<evidence type="ECO:0000313" key="2">
    <source>
        <dbReference type="Proteomes" id="UP000019482"/>
    </source>
</evidence>
<evidence type="ECO:0008006" key="3">
    <source>
        <dbReference type="Google" id="ProtNLM"/>
    </source>
</evidence>
<gene>
    <name evidence="1" type="ORF">CTDIVETGP_2732</name>
</gene>
<dbReference type="OrthoDB" id="1912828at2"/>
<dbReference type="AlphaFoldDB" id="W6NLG2"/>
<sequence length="85" mass="9689">MKHRTKFIIVGLFSAGVLAHTIGNVIRKKNKSKNMIVLPHKNLIIDDELKYLVSEGKKNQAVKRVKNYLGLSLKEAKKYIDNLDV</sequence>
<dbReference type="RefSeq" id="WP_017751090.1">
    <property type="nucleotide sequence ID" value="NZ_CBXI010000044.1"/>
</dbReference>
<keyword evidence="2" id="KW-1185">Reference proteome</keyword>
<organism evidence="1 2">
    <name type="scientific">Clostridium tyrobutyricum DIVETGP</name>
    <dbReference type="NCBI Taxonomy" id="1408889"/>
    <lineage>
        <taxon>Bacteria</taxon>
        <taxon>Bacillati</taxon>
        <taxon>Bacillota</taxon>
        <taxon>Clostridia</taxon>
        <taxon>Eubacteriales</taxon>
        <taxon>Clostridiaceae</taxon>
        <taxon>Clostridium</taxon>
    </lineage>
</organism>
<dbReference type="Proteomes" id="UP000019482">
    <property type="component" value="Unassembled WGS sequence"/>
</dbReference>
<dbReference type="GeneID" id="29419251"/>
<dbReference type="SUPFAM" id="SSF54736">
    <property type="entry name" value="ClpS-like"/>
    <property type="match status" value="1"/>
</dbReference>
<reference evidence="1 2" key="1">
    <citation type="journal article" date="2015" name="Genome Announc.">
        <title>Draft Genome Sequence of Clostridium tyrobutyricum Strain DIVETGP, Isolated from Cow's Milk for Grana Padano Production.</title>
        <authorList>
            <person name="Soggiu A."/>
            <person name="Piras C."/>
            <person name="Gaiarsa S."/>
            <person name="Sassera D."/>
            <person name="Roncada P."/>
            <person name="Bendixen E."/>
            <person name="Brasca M."/>
            <person name="Bonizzi L."/>
        </authorList>
    </citation>
    <scope>NUCLEOTIDE SEQUENCE [LARGE SCALE GENOMIC DNA]</scope>
    <source>
        <strain evidence="1 2">DIVETGP</strain>
    </source>
</reference>
<accession>W6NLG2</accession>
<evidence type="ECO:0000313" key="1">
    <source>
        <dbReference type="EMBL" id="CDL92662.1"/>
    </source>
</evidence>
<name>W6NLG2_CLOTY</name>
<comment type="caution">
    <text evidence="1">The sequence shown here is derived from an EMBL/GenBank/DDBJ whole genome shotgun (WGS) entry which is preliminary data.</text>
</comment>
<dbReference type="Gene3D" id="3.30.1390.10">
    <property type="match status" value="1"/>
</dbReference>
<dbReference type="EMBL" id="CBXI010000044">
    <property type="protein sequence ID" value="CDL92662.1"/>
    <property type="molecule type" value="Genomic_DNA"/>
</dbReference>
<protein>
    <recommendedName>
        <fullName evidence="3">Ribosomal protein L7/L12 C-terminal domain-containing protein</fullName>
    </recommendedName>
</protein>
<dbReference type="InterPro" id="IPR014719">
    <property type="entry name" value="Ribosomal_bL12_C/ClpS-like"/>
</dbReference>
<proteinExistence type="predicted"/>